<reference evidence="2" key="1">
    <citation type="submission" date="2018-05" db="EMBL/GenBank/DDBJ databases">
        <authorList>
            <person name="Lanie J.A."/>
            <person name="Ng W.-L."/>
            <person name="Kazmierczak K.M."/>
            <person name="Andrzejewski T.M."/>
            <person name="Davidsen T.M."/>
            <person name="Wayne K.J."/>
            <person name="Tettelin H."/>
            <person name="Glass J.I."/>
            <person name="Rusch D."/>
            <person name="Podicherti R."/>
            <person name="Tsui H.-C.T."/>
            <person name="Winkler M.E."/>
        </authorList>
    </citation>
    <scope>NUCLEOTIDE SEQUENCE</scope>
</reference>
<dbReference type="Pfam" id="PF03358">
    <property type="entry name" value="FMN_red"/>
    <property type="match status" value="1"/>
</dbReference>
<dbReference type="SUPFAM" id="SSF52218">
    <property type="entry name" value="Flavoproteins"/>
    <property type="match status" value="1"/>
</dbReference>
<dbReference type="PANTHER" id="PTHR30546">
    <property type="entry name" value="FLAVODOXIN-RELATED PROTEIN WRBA-RELATED"/>
    <property type="match status" value="1"/>
</dbReference>
<protein>
    <recommendedName>
        <fullName evidence="1">NADPH-dependent FMN reductase-like domain-containing protein</fullName>
    </recommendedName>
</protein>
<organism evidence="2">
    <name type="scientific">marine metagenome</name>
    <dbReference type="NCBI Taxonomy" id="408172"/>
    <lineage>
        <taxon>unclassified sequences</taxon>
        <taxon>metagenomes</taxon>
        <taxon>ecological metagenomes</taxon>
    </lineage>
</organism>
<name>A0A381QRH5_9ZZZZ</name>
<proteinExistence type="predicted"/>
<dbReference type="GO" id="GO:0003955">
    <property type="term" value="F:NAD(P)H dehydrogenase (quinone) activity"/>
    <property type="evidence" value="ECO:0007669"/>
    <property type="project" value="TreeGrafter"/>
</dbReference>
<gene>
    <name evidence="2" type="ORF">METZ01_LOCUS33301</name>
</gene>
<dbReference type="InterPro" id="IPR029039">
    <property type="entry name" value="Flavoprotein-like_sf"/>
</dbReference>
<dbReference type="GO" id="GO:0016020">
    <property type="term" value="C:membrane"/>
    <property type="evidence" value="ECO:0007669"/>
    <property type="project" value="TreeGrafter"/>
</dbReference>
<dbReference type="PANTHER" id="PTHR30546:SF23">
    <property type="entry name" value="FLAVOPROTEIN-LIKE PROTEIN YCP4-RELATED"/>
    <property type="match status" value="1"/>
</dbReference>
<evidence type="ECO:0000313" key="2">
    <source>
        <dbReference type="EMBL" id="SUZ80447.1"/>
    </source>
</evidence>
<dbReference type="AlphaFoldDB" id="A0A381QRH5"/>
<sequence>MGSPTYFGNMAAPLKYFLDSTSSEWLSGVLAGKPAGFFTSSSSSHGGQESTLLSMAIPLLHHGMIIVGIPYTLKEISTTKSGGGPYGASHITWNRDNEELTNEEKKVAQVIGKRVTQIAKKLILK</sequence>
<dbReference type="InterPro" id="IPR005025">
    <property type="entry name" value="FMN_Rdtase-like_dom"/>
</dbReference>
<accession>A0A381QRH5</accession>
<dbReference type="Gene3D" id="3.40.50.360">
    <property type="match status" value="1"/>
</dbReference>
<evidence type="ECO:0000259" key="1">
    <source>
        <dbReference type="Pfam" id="PF03358"/>
    </source>
</evidence>
<feature type="domain" description="NADPH-dependent FMN reductase-like" evidence="1">
    <location>
        <begin position="1"/>
        <end position="68"/>
    </location>
</feature>
<dbReference type="EMBL" id="UINC01001427">
    <property type="protein sequence ID" value="SUZ80447.1"/>
    <property type="molecule type" value="Genomic_DNA"/>
</dbReference>